<evidence type="ECO:0000313" key="2">
    <source>
        <dbReference type="EMBL" id="CTR11607.1"/>
    </source>
</evidence>
<dbReference type="STRING" id="5286.A0A0K3CS85"/>
<gene>
    <name evidence="2" type="primary">FGENESH: predicted gene_18.119</name>
    <name evidence="2" type="ORF">BN2166_0074680</name>
</gene>
<evidence type="ECO:0000256" key="1">
    <source>
        <dbReference type="RuleBase" id="RU365002"/>
    </source>
</evidence>
<comment type="similarity">
    <text evidence="1">Belongs to the QNG1 protein family.</text>
</comment>
<sequence>MDAQLPPPTDLLSTIRSSCATLTAKSGITIDPANIDEYILSMPQDDWKRESGPEKHGVRLPLVFDSVEEELNVLGTLALLNFLSGYRHALHRLTGRGAFSTMEMLVLSAYISSSDNPDSSILSARGMRQATVAQLADLARIETHVEKAHPTLGSAVKVGEKDEEAFEILGLLAGVLKETSEVLDRLGNRSIGAWLLEKLGDAEGDGPKLVRDLASTFPSFRDVHLVDDQPIFILKKALWLVTVVSLAFGTREPSEVPFKVPNISSFPVFADNVLPTLLIHHGILDLSASSDPALRSLTLSNPSSLSLSSASATRIRAASIVACSDVVSRAHELATETGKEWLASWTEQELDGWLWNEGKWADRRDIERISEKGTVYY</sequence>
<dbReference type="GO" id="GO:0016787">
    <property type="term" value="F:hydrolase activity"/>
    <property type="evidence" value="ECO:0007669"/>
    <property type="project" value="UniProtKB-KW"/>
</dbReference>
<keyword evidence="1" id="KW-0378">Hydrolase</keyword>
<dbReference type="Pfam" id="PF10343">
    <property type="entry name" value="Q_salvage"/>
    <property type="match status" value="1"/>
</dbReference>
<dbReference type="Proteomes" id="UP000199069">
    <property type="component" value="Unassembled WGS sequence"/>
</dbReference>
<protein>
    <recommendedName>
        <fullName evidence="1">Queuosine 5'-phosphate N-glycosylase/hydrolase</fullName>
        <ecNumber evidence="1">3.2.2.-</ecNumber>
    </recommendedName>
    <alternativeName>
        <fullName evidence="1">Queuosine-nucleotide N-glycosylase/hydrolase</fullName>
    </alternativeName>
</protein>
<dbReference type="GO" id="GO:0006400">
    <property type="term" value="P:tRNA modification"/>
    <property type="evidence" value="ECO:0007669"/>
    <property type="project" value="TreeGrafter"/>
</dbReference>
<dbReference type="InterPro" id="IPR019438">
    <property type="entry name" value="Q_salvage"/>
</dbReference>
<dbReference type="PANTHER" id="PTHR21314">
    <property type="entry name" value="QUEUOSINE 5'-PHOSPHATE N-GLYCOSYLASE_HYDROLASE-RELATED"/>
    <property type="match status" value="1"/>
</dbReference>
<comment type="catalytic activity">
    <reaction evidence="1">
        <text>queuosine 5'-phosphate + H2O = queuine + D-ribose 5-phosphate</text>
        <dbReference type="Rhea" id="RHEA:75387"/>
        <dbReference type="ChEBI" id="CHEBI:15377"/>
        <dbReference type="ChEBI" id="CHEBI:17433"/>
        <dbReference type="ChEBI" id="CHEBI:78346"/>
        <dbReference type="ChEBI" id="CHEBI:194371"/>
    </reaction>
    <physiologicalReaction direction="left-to-right" evidence="1">
        <dbReference type="Rhea" id="RHEA:75388"/>
    </physiologicalReaction>
</comment>
<proteinExistence type="inferred from homology"/>
<reference evidence="2 3" key="1">
    <citation type="submission" date="2015-07" db="EMBL/GenBank/DDBJ databases">
        <authorList>
            <person name="Cajimat M.N.B."/>
            <person name="Milazzo M.L."/>
            <person name="Fulhorst C.F."/>
        </authorList>
    </citation>
    <scope>NUCLEOTIDE SEQUENCE [LARGE SCALE GENOMIC DNA]</scope>
    <source>
        <strain evidence="2">Single colony</strain>
    </source>
</reference>
<dbReference type="PANTHER" id="PTHR21314:SF1">
    <property type="entry name" value="QUEUOSINE SALVAGE PROTEIN"/>
    <property type="match status" value="1"/>
</dbReference>
<dbReference type="EMBL" id="CWKI01000018">
    <property type="protein sequence ID" value="CTR11607.1"/>
    <property type="molecule type" value="Genomic_DNA"/>
</dbReference>
<name>A0A0K3CS85_RHOTO</name>
<organism evidence="2 3">
    <name type="scientific">Rhodotorula toruloides</name>
    <name type="common">Yeast</name>
    <name type="synonym">Rhodosporidium toruloides</name>
    <dbReference type="NCBI Taxonomy" id="5286"/>
    <lineage>
        <taxon>Eukaryota</taxon>
        <taxon>Fungi</taxon>
        <taxon>Dikarya</taxon>
        <taxon>Basidiomycota</taxon>
        <taxon>Pucciniomycotina</taxon>
        <taxon>Microbotryomycetes</taxon>
        <taxon>Sporidiobolales</taxon>
        <taxon>Sporidiobolaceae</taxon>
        <taxon>Rhodotorula</taxon>
    </lineage>
</organism>
<keyword evidence="3" id="KW-1185">Reference proteome</keyword>
<dbReference type="EC" id="3.2.2.-" evidence="1"/>
<dbReference type="OMA" id="VACIHRR"/>
<dbReference type="AlphaFoldDB" id="A0A0K3CS85"/>
<comment type="function">
    <text evidence="1">Catalyzes the hydrolysis of queuosine 5'-phosphate, releasing the nucleobase queuine (q). Is required for salvage of queuine from exogenous queuosine (Q) that is imported and then converted to queuosine 5'-phosphate intracellularly.</text>
</comment>
<evidence type="ECO:0000313" key="3">
    <source>
        <dbReference type="Proteomes" id="UP000199069"/>
    </source>
</evidence>
<accession>A0A0K3CS85</accession>